<keyword evidence="1" id="KW-0732">Signal</keyword>
<feature type="chain" id="PRO_5007867837" description="F-box domain-containing protein" evidence="1">
    <location>
        <begin position="21"/>
        <end position="514"/>
    </location>
</feature>
<name>A0A165V029_9AGAM</name>
<dbReference type="Proteomes" id="UP000076761">
    <property type="component" value="Unassembled WGS sequence"/>
</dbReference>
<evidence type="ECO:0000313" key="3">
    <source>
        <dbReference type="Proteomes" id="UP000076761"/>
    </source>
</evidence>
<sequence length="514" mass="58608">MHRALSISEILTIIFKWALAAGAPKRRLVAFALVCKTWKDPALDERWRVYRDIEGLFRTLPYGPKGQWLNGPDGSFQYRWNTFVAPYELAVMRSYAVRLRDLTLRDSIGLPIMRDIAEKCAFYGSQLLPNLRTLRIDHPDVQADPAQVLPFLMTENLRRIIFMLDEMSLWLSSSRGLQYLADLVSELAPMLEDLRFTLYETPTWDWRAHYDPVPLVGTAFQLPQLRLFQSHLPVQLSDLLLLGELPRLEKVDVTLCNASQNIDDLSVVPAVRQVFPALRVLRISGPSLPHCIRFLDVLREHSLQSLEVEAYDAGPTNAVEIESILQCAGRTSDPASFLSLIISTRDQGRPDYTVNISSLRCHLFKCPNLRKLEIGTVITVDGTDAELEEMAQVWPKIQRLWLGNWPYVDYTHFTIHGLRAFSRHCLELECLSVAVNADIQDGDHDVEMEESSSPLTYLNLGNSSVGDPHPVIKLLDSMFPELYTLNVEDVARLANDPWKIVRDELHLIMTSQDY</sequence>
<dbReference type="OrthoDB" id="3067012at2759"/>
<evidence type="ECO:0008006" key="4">
    <source>
        <dbReference type="Google" id="ProtNLM"/>
    </source>
</evidence>
<dbReference type="PANTHER" id="PTHR13318">
    <property type="entry name" value="PARTNER OF PAIRED, ISOFORM B-RELATED"/>
    <property type="match status" value="1"/>
</dbReference>
<dbReference type="InParanoid" id="A0A165V029"/>
<evidence type="ECO:0000256" key="1">
    <source>
        <dbReference type="SAM" id="SignalP"/>
    </source>
</evidence>
<gene>
    <name evidence="2" type="ORF">NEOLEDRAFT_1175292</name>
</gene>
<feature type="signal peptide" evidence="1">
    <location>
        <begin position="1"/>
        <end position="20"/>
    </location>
</feature>
<dbReference type="GO" id="GO:0019005">
    <property type="term" value="C:SCF ubiquitin ligase complex"/>
    <property type="evidence" value="ECO:0007669"/>
    <property type="project" value="TreeGrafter"/>
</dbReference>
<evidence type="ECO:0000313" key="2">
    <source>
        <dbReference type="EMBL" id="KZT28952.1"/>
    </source>
</evidence>
<reference evidence="2 3" key="1">
    <citation type="journal article" date="2016" name="Mol. Biol. Evol.">
        <title>Comparative Genomics of Early-Diverging Mushroom-Forming Fungi Provides Insights into the Origins of Lignocellulose Decay Capabilities.</title>
        <authorList>
            <person name="Nagy L.G."/>
            <person name="Riley R."/>
            <person name="Tritt A."/>
            <person name="Adam C."/>
            <person name="Daum C."/>
            <person name="Floudas D."/>
            <person name="Sun H."/>
            <person name="Yadav J.S."/>
            <person name="Pangilinan J."/>
            <person name="Larsson K.H."/>
            <person name="Matsuura K."/>
            <person name="Barry K."/>
            <person name="Labutti K."/>
            <person name="Kuo R."/>
            <person name="Ohm R.A."/>
            <person name="Bhattacharya S.S."/>
            <person name="Shirouzu T."/>
            <person name="Yoshinaga Y."/>
            <person name="Martin F.M."/>
            <person name="Grigoriev I.V."/>
            <person name="Hibbett D.S."/>
        </authorList>
    </citation>
    <scope>NUCLEOTIDE SEQUENCE [LARGE SCALE GENOMIC DNA]</scope>
    <source>
        <strain evidence="2 3">HHB14362 ss-1</strain>
    </source>
</reference>
<protein>
    <recommendedName>
        <fullName evidence="4">F-box domain-containing protein</fullName>
    </recommendedName>
</protein>
<dbReference type="Gene3D" id="3.80.10.10">
    <property type="entry name" value="Ribonuclease Inhibitor"/>
    <property type="match status" value="1"/>
</dbReference>
<proteinExistence type="predicted"/>
<dbReference type="SUPFAM" id="SSF52047">
    <property type="entry name" value="RNI-like"/>
    <property type="match status" value="1"/>
</dbReference>
<dbReference type="EMBL" id="KV425555">
    <property type="protein sequence ID" value="KZT28952.1"/>
    <property type="molecule type" value="Genomic_DNA"/>
</dbReference>
<dbReference type="AlphaFoldDB" id="A0A165V029"/>
<accession>A0A165V029</accession>
<dbReference type="GO" id="GO:0031146">
    <property type="term" value="P:SCF-dependent proteasomal ubiquitin-dependent protein catabolic process"/>
    <property type="evidence" value="ECO:0007669"/>
    <property type="project" value="TreeGrafter"/>
</dbReference>
<keyword evidence="3" id="KW-1185">Reference proteome</keyword>
<dbReference type="InterPro" id="IPR032675">
    <property type="entry name" value="LRR_dom_sf"/>
</dbReference>
<organism evidence="2 3">
    <name type="scientific">Neolentinus lepideus HHB14362 ss-1</name>
    <dbReference type="NCBI Taxonomy" id="1314782"/>
    <lineage>
        <taxon>Eukaryota</taxon>
        <taxon>Fungi</taxon>
        <taxon>Dikarya</taxon>
        <taxon>Basidiomycota</taxon>
        <taxon>Agaricomycotina</taxon>
        <taxon>Agaricomycetes</taxon>
        <taxon>Gloeophyllales</taxon>
        <taxon>Gloeophyllaceae</taxon>
        <taxon>Neolentinus</taxon>
    </lineage>
</organism>